<dbReference type="AlphaFoldDB" id="A0A0E9Q1C2"/>
<proteinExistence type="predicted"/>
<accession>A0A0E9Q1C2</accession>
<organism evidence="1">
    <name type="scientific">Anguilla anguilla</name>
    <name type="common">European freshwater eel</name>
    <name type="synonym">Muraena anguilla</name>
    <dbReference type="NCBI Taxonomy" id="7936"/>
    <lineage>
        <taxon>Eukaryota</taxon>
        <taxon>Metazoa</taxon>
        <taxon>Chordata</taxon>
        <taxon>Craniata</taxon>
        <taxon>Vertebrata</taxon>
        <taxon>Euteleostomi</taxon>
        <taxon>Actinopterygii</taxon>
        <taxon>Neopterygii</taxon>
        <taxon>Teleostei</taxon>
        <taxon>Anguilliformes</taxon>
        <taxon>Anguillidae</taxon>
        <taxon>Anguilla</taxon>
    </lineage>
</organism>
<name>A0A0E9Q1C2_ANGAN</name>
<dbReference type="EMBL" id="GBXM01098033">
    <property type="protein sequence ID" value="JAH10544.1"/>
    <property type="molecule type" value="Transcribed_RNA"/>
</dbReference>
<evidence type="ECO:0000313" key="1">
    <source>
        <dbReference type="EMBL" id="JAH10544.1"/>
    </source>
</evidence>
<protein>
    <submittedName>
        <fullName evidence="1">Uncharacterized protein</fullName>
    </submittedName>
</protein>
<sequence length="49" mass="5324">MPTCPAYTTLTRLLRSDLLAPGHRGCGTAVRRALTGAPCQTTEEEHTRL</sequence>
<reference evidence="1" key="1">
    <citation type="submission" date="2014-11" db="EMBL/GenBank/DDBJ databases">
        <authorList>
            <person name="Amaro Gonzalez C."/>
        </authorList>
    </citation>
    <scope>NUCLEOTIDE SEQUENCE</scope>
</reference>
<reference evidence="1" key="2">
    <citation type="journal article" date="2015" name="Fish Shellfish Immunol.">
        <title>Early steps in the European eel (Anguilla anguilla)-Vibrio vulnificus interaction in the gills: Role of the RtxA13 toxin.</title>
        <authorList>
            <person name="Callol A."/>
            <person name="Pajuelo D."/>
            <person name="Ebbesson L."/>
            <person name="Teles M."/>
            <person name="MacKenzie S."/>
            <person name="Amaro C."/>
        </authorList>
    </citation>
    <scope>NUCLEOTIDE SEQUENCE</scope>
</reference>